<dbReference type="EMBL" id="RJUF01000044">
    <property type="protein sequence ID" value="MCP9763882.1"/>
    <property type="molecule type" value="Genomic_DNA"/>
</dbReference>
<sequence>MAELNHFEKNILIQIDFIRRFQEINNMFTNNIDNKFILTKKVVIAELNKTGFVFESNKNNYIINEKDGNFNFRFLLEIKNKNCLSYIFVLKDEEFLNNGLSHFGYLLNSFDLSNLYFNQNFGINSEIEFQNYVERVLSIFHDFKFEYLKQVKH</sequence>
<keyword evidence="2" id="KW-1185">Reference proteome</keyword>
<reference evidence="1 2" key="1">
    <citation type="submission" date="2018-11" db="EMBL/GenBank/DDBJ databases">
        <title>Novel bacteria species description.</title>
        <authorList>
            <person name="Han J.-H."/>
        </authorList>
    </citation>
    <scope>NUCLEOTIDE SEQUENCE [LARGE SCALE GENOMIC DNA]</scope>
    <source>
        <strain evidence="1 2">KCTC23259</strain>
    </source>
</reference>
<gene>
    <name evidence="1" type="ORF">EGI31_13045</name>
</gene>
<comment type="caution">
    <text evidence="1">The sequence shown here is derived from an EMBL/GenBank/DDBJ whole genome shotgun (WGS) entry which is preliminary data.</text>
</comment>
<dbReference type="RefSeq" id="WP_255037645.1">
    <property type="nucleotide sequence ID" value="NZ_RJUF01000044.1"/>
</dbReference>
<dbReference type="AlphaFoldDB" id="A0AAE3KT00"/>
<protein>
    <submittedName>
        <fullName evidence="1">Uncharacterized protein</fullName>
    </submittedName>
</protein>
<proteinExistence type="predicted"/>
<organism evidence="1 2">
    <name type="scientific">Lacihabitans soyangensis</name>
    <dbReference type="NCBI Taxonomy" id="869394"/>
    <lineage>
        <taxon>Bacteria</taxon>
        <taxon>Pseudomonadati</taxon>
        <taxon>Bacteroidota</taxon>
        <taxon>Cytophagia</taxon>
        <taxon>Cytophagales</taxon>
        <taxon>Leadbetterellaceae</taxon>
        <taxon>Lacihabitans</taxon>
    </lineage>
</organism>
<evidence type="ECO:0000313" key="2">
    <source>
        <dbReference type="Proteomes" id="UP001204144"/>
    </source>
</evidence>
<dbReference type="Proteomes" id="UP001204144">
    <property type="component" value="Unassembled WGS sequence"/>
</dbReference>
<name>A0AAE3KT00_9BACT</name>
<evidence type="ECO:0000313" key="1">
    <source>
        <dbReference type="EMBL" id="MCP9763882.1"/>
    </source>
</evidence>
<accession>A0AAE3KT00</accession>